<name>A0A418Q4X0_9CORY</name>
<evidence type="ECO:0000313" key="3">
    <source>
        <dbReference type="EMBL" id="RIX33468.1"/>
    </source>
</evidence>
<feature type="region of interest" description="Disordered" evidence="1">
    <location>
        <begin position="1"/>
        <end position="28"/>
    </location>
</feature>
<keyword evidence="2" id="KW-1133">Transmembrane helix</keyword>
<evidence type="ECO:0000313" key="4">
    <source>
        <dbReference type="Proteomes" id="UP000285278"/>
    </source>
</evidence>
<evidence type="ECO:0008006" key="5">
    <source>
        <dbReference type="Google" id="ProtNLM"/>
    </source>
</evidence>
<dbReference type="RefSeq" id="WP_119665282.1">
    <property type="nucleotide sequence ID" value="NZ_QXJK01000015.1"/>
</dbReference>
<dbReference type="EMBL" id="QXJK01000015">
    <property type="protein sequence ID" value="RIX33468.1"/>
    <property type="molecule type" value="Genomic_DNA"/>
</dbReference>
<evidence type="ECO:0000256" key="2">
    <source>
        <dbReference type="SAM" id="Phobius"/>
    </source>
</evidence>
<dbReference type="OrthoDB" id="3218196at2"/>
<feature type="transmembrane region" description="Helical" evidence="2">
    <location>
        <begin position="418"/>
        <end position="440"/>
    </location>
</feature>
<keyword evidence="2" id="KW-0472">Membrane</keyword>
<feature type="transmembrane region" description="Helical" evidence="2">
    <location>
        <begin position="50"/>
        <end position="71"/>
    </location>
</feature>
<keyword evidence="2" id="KW-0812">Transmembrane</keyword>
<gene>
    <name evidence="3" type="ORF">D3M95_10370</name>
</gene>
<sequence length="449" mass="48868">MPPVPAFDADRWMDRDDSPAGRNGSIRGLVNPALEAPHRFASFARTTPGLLTIVSTILVIAILAAGGAMVLSAGNRQSQLDTLVSRTEPLSNASQELFNSLSVADSVATTSFLQKNTGDYSSVEAYHKAMRDASSAIVRATSGINDNQSREMELVLKIQTALPEYVQLITTAQTNDRLRNPVGASYLSQGSVLMQDTMLPAAEELYQRTSRQVSDQEARLVTPLWFPLSGLVAAVIMLIIAQFWLAAMTNRRLNIGYLLATGLMIFALAWTSVSSVLLWNAGTKGVQGTVQPLEQLTQARIEVQQARTQEALGLIERDYGSGRQAEFSKSVSSIDTTLDNLRDSVSTPSRVDQAREALVDWDKTHALMVSQLQNGNYSQALDTALQTNDFDVVDQQLTELISDTRKDLRDLLVEGRAAAGRVTGLVLALTIISGVCVILGTRPRLQEFL</sequence>
<protein>
    <recommendedName>
        <fullName evidence="5">Chemotaxis methyl-accepting receptor HlyB-like 4HB MCP domain-containing protein</fullName>
    </recommendedName>
</protein>
<feature type="compositionally biased region" description="Basic and acidic residues" evidence="1">
    <location>
        <begin position="8"/>
        <end position="19"/>
    </location>
</feature>
<dbReference type="Proteomes" id="UP000285278">
    <property type="component" value="Unassembled WGS sequence"/>
</dbReference>
<accession>A0A418Q4X0</accession>
<keyword evidence="4" id="KW-1185">Reference proteome</keyword>
<comment type="caution">
    <text evidence="3">The sequence shown here is derived from an EMBL/GenBank/DDBJ whole genome shotgun (WGS) entry which is preliminary data.</text>
</comment>
<organism evidence="3 4">
    <name type="scientific">Corynebacterium falsenii</name>
    <dbReference type="NCBI Taxonomy" id="108486"/>
    <lineage>
        <taxon>Bacteria</taxon>
        <taxon>Bacillati</taxon>
        <taxon>Actinomycetota</taxon>
        <taxon>Actinomycetes</taxon>
        <taxon>Mycobacteriales</taxon>
        <taxon>Corynebacteriaceae</taxon>
        <taxon>Corynebacterium</taxon>
    </lineage>
</organism>
<evidence type="ECO:0000256" key="1">
    <source>
        <dbReference type="SAM" id="MobiDB-lite"/>
    </source>
</evidence>
<reference evidence="3 4" key="1">
    <citation type="submission" date="2018-09" db="EMBL/GenBank/DDBJ databases">
        <title>Optimization and identification of Corynebacterium falsenii FN1-14 from fish paste.</title>
        <authorList>
            <person name="Daroonpunt R."/>
            <person name="Tanasupawat S."/>
        </authorList>
    </citation>
    <scope>NUCLEOTIDE SEQUENCE [LARGE SCALE GENOMIC DNA]</scope>
    <source>
        <strain evidence="3 4">FN1-14</strain>
    </source>
</reference>
<feature type="transmembrane region" description="Helical" evidence="2">
    <location>
        <begin position="257"/>
        <end position="279"/>
    </location>
</feature>
<dbReference type="STRING" id="1451189.CFAL_01575"/>
<dbReference type="AlphaFoldDB" id="A0A418Q4X0"/>
<proteinExistence type="predicted"/>
<feature type="transmembrane region" description="Helical" evidence="2">
    <location>
        <begin position="224"/>
        <end position="245"/>
    </location>
</feature>